<keyword evidence="2" id="KW-1185">Reference proteome</keyword>
<accession>A0A4P6GGS1</accession>
<organism evidence="1 2">
    <name type="scientific">Pseudomonas arsenicoxydans</name>
    <dbReference type="NCBI Taxonomy" id="702115"/>
    <lineage>
        <taxon>Bacteria</taxon>
        <taxon>Pseudomonadati</taxon>
        <taxon>Pseudomonadota</taxon>
        <taxon>Gammaproteobacteria</taxon>
        <taxon>Pseudomonadales</taxon>
        <taxon>Pseudomonadaceae</taxon>
        <taxon>Pseudomonas</taxon>
    </lineage>
</organism>
<dbReference type="Proteomes" id="UP000291121">
    <property type="component" value="Chromosome"/>
</dbReference>
<gene>
    <name evidence="1" type="ORF">CUN61_12180</name>
</gene>
<evidence type="ECO:0000313" key="1">
    <source>
        <dbReference type="EMBL" id="QAY84701.1"/>
    </source>
</evidence>
<name>A0A4P6GGS1_9PSED</name>
<sequence length="76" mass="8445">MTVNDSNDLRTGPWPGVLRGFKPVIHYSPCSAIFTPRHQDYTALLFSSEPEMDPDWLGRLLASRALPSSNSTLVNV</sequence>
<protein>
    <submittedName>
        <fullName evidence="1">Uncharacterized protein</fullName>
    </submittedName>
</protein>
<reference evidence="1 2" key="1">
    <citation type="submission" date="2017-11" db="EMBL/GenBank/DDBJ databases">
        <title>Genome sequence of Pseudomonas arsenicoxydans ACM1.</title>
        <authorList>
            <person name="Nascimento F.X."/>
        </authorList>
    </citation>
    <scope>NUCLEOTIDE SEQUENCE [LARGE SCALE GENOMIC DNA]</scope>
    <source>
        <strain evidence="1 2">ACM1</strain>
    </source>
</reference>
<proteinExistence type="predicted"/>
<dbReference type="EMBL" id="CP024767">
    <property type="protein sequence ID" value="QAY84701.1"/>
    <property type="molecule type" value="Genomic_DNA"/>
</dbReference>
<evidence type="ECO:0000313" key="2">
    <source>
        <dbReference type="Proteomes" id="UP000291121"/>
    </source>
</evidence>
<dbReference type="AlphaFoldDB" id="A0A4P6GGS1"/>